<name>C2CFY0_9FIRM</name>
<dbReference type="EMBL" id="ACGC01000014">
    <property type="protein sequence ID" value="EEI83508.1"/>
    <property type="molecule type" value="Genomic_DNA"/>
</dbReference>
<dbReference type="eggNOG" id="COG2369">
    <property type="taxonomic scope" value="Bacteria"/>
</dbReference>
<dbReference type="Proteomes" id="UP000003744">
    <property type="component" value="Unassembled WGS sequence"/>
</dbReference>
<dbReference type="GO" id="GO:0005198">
    <property type="term" value="F:structural molecule activity"/>
    <property type="evidence" value="ECO:0007669"/>
    <property type="project" value="InterPro"/>
</dbReference>
<evidence type="ECO:0000313" key="2">
    <source>
        <dbReference type="EMBL" id="EEI83508.1"/>
    </source>
</evidence>
<sequence>MLSPEYMERVTDHLIELYQGLEDAILEDIAKRINKNGYLTATGERQAEVLIENGYTSEEIGSLLKPYLDDIDEEIHDIINRSSLKHYEDEMKAYRSVNKSLVDLRKNNHVNNTIASAMDRLIEGNSNITKSLGVVYNGENIKLNDFYMKSLNQAAFQVASGAFSRQQVVRNLVNNLSDSGIRVINYQNSGRNYTVESASKMLVRTTVNQMTSEISLLNAKDMEQDLMEISAHAGARPSHAEWQGQIVSLSGDNTKYLSLDDIGYGDVGGFLGANCRHNWYPFFEGISERNWTKETLEDIDPEPFDFEDKEYTFYEATQKQRQIERTIRKYKHRVMMYDKVGDDESKLIAQVRLQRQRQLYKDFNKAGNLRPTTVNTNVYGYNRSKASEEVWANRKAQKRANILYDLGSDKLNLDIYLRDEKLRKAIRNDFNLNINQGRQDKHIQGTNNYNQELAQGRYKSYLLEGVDPQDLVNKYAGTGELRRVENIGKWINKEFIEADKDIGYWIDIKTGDEVITNRFSISYSKGKGVHIVPAKPKHYRR</sequence>
<accession>C2CFY0</accession>
<reference evidence="2 3" key="1">
    <citation type="submission" date="2009-01" db="EMBL/GenBank/DDBJ databases">
        <authorList>
            <person name="Qin X."/>
            <person name="Bachman B."/>
            <person name="Battles P."/>
            <person name="Bell A."/>
            <person name="Bess C."/>
            <person name="Bickham C."/>
            <person name="Chaboub L."/>
            <person name="Chen D."/>
            <person name="Coyle M."/>
            <person name="Deiros D.R."/>
            <person name="Dinh H."/>
            <person name="Forbes L."/>
            <person name="Fowler G."/>
            <person name="Francisco L."/>
            <person name="Fu Q."/>
            <person name="Gubbala S."/>
            <person name="Hale W."/>
            <person name="Han Y."/>
            <person name="Hemphill L."/>
            <person name="Highlander S.K."/>
            <person name="Hirani K."/>
            <person name="Hogues M."/>
            <person name="Jackson L."/>
            <person name="Jakkamsetti A."/>
            <person name="Javaid M."/>
            <person name="Jiang H."/>
            <person name="Korchina V."/>
            <person name="Kovar C."/>
            <person name="Lara F."/>
            <person name="Lee S."/>
            <person name="Mata R."/>
            <person name="Mathew T."/>
            <person name="Moen C."/>
            <person name="Morales K."/>
            <person name="Munidasa M."/>
            <person name="Nazareth L."/>
            <person name="Ngo R."/>
            <person name="Nguyen L."/>
            <person name="Okwuonu G."/>
            <person name="Ongeri F."/>
            <person name="Patil S."/>
            <person name="Petrosino J."/>
            <person name="Pham C."/>
            <person name="Pham P."/>
            <person name="Pu L.-L."/>
            <person name="Puazo M."/>
            <person name="Raj R."/>
            <person name="Reid J."/>
            <person name="Rouhana J."/>
            <person name="Saada N."/>
            <person name="Shang Y."/>
            <person name="Simmons D."/>
            <person name="Thornton R."/>
            <person name="Warren J."/>
            <person name="Weissenberger G."/>
            <person name="Zhang J."/>
            <person name="Zhang L."/>
            <person name="Zhou C."/>
            <person name="Zhu D."/>
            <person name="Muzny D."/>
            <person name="Worley K."/>
            <person name="Gibbs R."/>
        </authorList>
    </citation>
    <scope>NUCLEOTIDE SEQUENCE [LARGE SCALE GENOMIC DNA]</scope>
    <source>
        <strain evidence="2 3">ATCC 35098</strain>
    </source>
</reference>
<dbReference type="HOGENOM" id="CLU_025929_1_1_9"/>
<comment type="caution">
    <text evidence="2">The sequence shown here is derived from an EMBL/GenBank/DDBJ whole genome shotgun (WGS) entry which is preliminary data.</text>
</comment>
<dbReference type="InterPro" id="IPR029100">
    <property type="entry name" value="Ntox50"/>
</dbReference>
<organism evidence="2 3">
    <name type="scientific">Anaerococcus tetradius ATCC 35098</name>
    <dbReference type="NCBI Taxonomy" id="525255"/>
    <lineage>
        <taxon>Bacteria</taxon>
        <taxon>Bacillati</taxon>
        <taxon>Bacillota</taxon>
        <taxon>Tissierellia</taxon>
        <taxon>Tissierellales</taxon>
        <taxon>Peptoniphilaceae</taxon>
        <taxon>Anaerococcus</taxon>
    </lineage>
</organism>
<dbReference type="AlphaFoldDB" id="C2CFY0"/>
<dbReference type="RefSeq" id="WP_004836090.1">
    <property type="nucleotide sequence ID" value="NZ_GG666295.1"/>
</dbReference>
<proteinExistence type="predicted"/>
<evidence type="ECO:0000259" key="1">
    <source>
        <dbReference type="Pfam" id="PF15542"/>
    </source>
</evidence>
<dbReference type="Pfam" id="PF15542">
    <property type="entry name" value="Ntox50"/>
    <property type="match status" value="1"/>
</dbReference>
<dbReference type="InterPro" id="IPR009319">
    <property type="entry name" value="Phage_A118_VSP1"/>
</dbReference>
<gene>
    <name evidence="2" type="ORF">HMPREF0077_0390</name>
</gene>
<evidence type="ECO:0000313" key="3">
    <source>
        <dbReference type="Proteomes" id="UP000003744"/>
    </source>
</evidence>
<dbReference type="Pfam" id="PF06152">
    <property type="entry name" value="Phage_min_cap2"/>
    <property type="match status" value="1"/>
</dbReference>
<protein>
    <submittedName>
        <fullName evidence="2">Phage minor capsid protein 2</fullName>
    </submittedName>
</protein>
<feature type="domain" description="Bacterial toxin 50" evidence="1">
    <location>
        <begin position="434"/>
        <end position="533"/>
    </location>
</feature>